<proteinExistence type="predicted"/>
<dbReference type="Proteomes" id="UP000735302">
    <property type="component" value="Unassembled WGS sequence"/>
</dbReference>
<name>A0AAV3Y3Y7_9GAST</name>
<dbReference type="EMBL" id="BLXT01000407">
    <property type="protein sequence ID" value="GFN76791.1"/>
    <property type="molecule type" value="Genomic_DNA"/>
</dbReference>
<sequence length="137" mass="16238">MLTSTPFGMEIGKHEVLPSLGEDLHKRDGAGRKRETVMRRLRMGHTWLIQSYLLKNEEQPFCYACDSLYNVRDILIECPDFQVTRRKYFSITDLYRLFREVNPSHIVGYLKELGVYEISEALYRLLLKFFYIYCVGL</sequence>
<accession>A0AAV3Y3Y7</accession>
<dbReference type="AlphaFoldDB" id="A0AAV3Y3Y7"/>
<protein>
    <submittedName>
        <fullName evidence="1">Ribonuclease hi</fullName>
    </submittedName>
</protein>
<keyword evidence="2" id="KW-1185">Reference proteome</keyword>
<organism evidence="1 2">
    <name type="scientific">Plakobranchus ocellatus</name>
    <dbReference type="NCBI Taxonomy" id="259542"/>
    <lineage>
        <taxon>Eukaryota</taxon>
        <taxon>Metazoa</taxon>
        <taxon>Spiralia</taxon>
        <taxon>Lophotrochozoa</taxon>
        <taxon>Mollusca</taxon>
        <taxon>Gastropoda</taxon>
        <taxon>Heterobranchia</taxon>
        <taxon>Euthyneura</taxon>
        <taxon>Panpulmonata</taxon>
        <taxon>Sacoglossa</taxon>
        <taxon>Placobranchoidea</taxon>
        <taxon>Plakobranchidae</taxon>
        <taxon>Plakobranchus</taxon>
    </lineage>
</organism>
<evidence type="ECO:0000313" key="1">
    <source>
        <dbReference type="EMBL" id="GFN76791.1"/>
    </source>
</evidence>
<comment type="caution">
    <text evidence="1">The sequence shown here is derived from an EMBL/GenBank/DDBJ whole genome shotgun (WGS) entry which is preliminary data.</text>
</comment>
<reference evidence="1 2" key="1">
    <citation type="journal article" date="2021" name="Elife">
        <title>Chloroplast acquisition without the gene transfer in kleptoplastic sea slugs, Plakobranchus ocellatus.</title>
        <authorList>
            <person name="Maeda T."/>
            <person name="Takahashi S."/>
            <person name="Yoshida T."/>
            <person name="Shimamura S."/>
            <person name="Takaki Y."/>
            <person name="Nagai Y."/>
            <person name="Toyoda A."/>
            <person name="Suzuki Y."/>
            <person name="Arimoto A."/>
            <person name="Ishii H."/>
            <person name="Satoh N."/>
            <person name="Nishiyama T."/>
            <person name="Hasebe M."/>
            <person name="Maruyama T."/>
            <person name="Minagawa J."/>
            <person name="Obokata J."/>
            <person name="Shigenobu S."/>
        </authorList>
    </citation>
    <scope>NUCLEOTIDE SEQUENCE [LARGE SCALE GENOMIC DNA]</scope>
</reference>
<evidence type="ECO:0000313" key="2">
    <source>
        <dbReference type="Proteomes" id="UP000735302"/>
    </source>
</evidence>
<gene>
    <name evidence="1" type="ORF">PoB_000329700</name>
</gene>